<evidence type="ECO:0000256" key="1">
    <source>
        <dbReference type="SAM" id="MobiDB-lite"/>
    </source>
</evidence>
<reference evidence="2 3" key="1">
    <citation type="journal article" date="2023" name="IMA Fungus">
        <title>Comparative genomic study of the Penicillium genus elucidates a diverse pangenome and 15 lateral gene transfer events.</title>
        <authorList>
            <person name="Petersen C."/>
            <person name="Sorensen T."/>
            <person name="Nielsen M.R."/>
            <person name="Sondergaard T.E."/>
            <person name="Sorensen J.L."/>
            <person name="Fitzpatrick D.A."/>
            <person name="Frisvad J.C."/>
            <person name="Nielsen K.L."/>
        </authorList>
    </citation>
    <scope>NUCLEOTIDE SEQUENCE [LARGE SCALE GENOMIC DNA]</scope>
    <source>
        <strain evidence="2 3">IBT 3361</strain>
    </source>
</reference>
<gene>
    <name evidence="2" type="ORF">N7505_009061</name>
</gene>
<dbReference type="Proteomes" id="UP001220256">
    <property type="component" value="Unassembled WGS sequence"/>
</dbReference>
<comment type="caution">
    <text evidence="2">The sequence shown here is derived from an EMBL/GenBank/DDBJ whole genome shotgun (WGS) entry which is preliminary data.</text>
</comment>
<dbReference type="EMBL" id="JAPVEB010000007">
    <property type="protein sequence ID" value="KAJ5260711.1"/>
    <property type="molecule type" value="Genomic_DNA"/>
</dbReference>
<accession>A0ABQ8W995</accession>
<evidence type="ECO:0000313" key="2">
    <source>
        <dbReference type="EMBL" id="KAJ5260711.1"/>
    </source>
</evidence>
<protein>
    <submittedName>
        <fullName evidence="2">Uncharacterized protein</fullName>
    </submittedName>
</protein>
<feature type="region of interest" description="Disordered" evidence="1">
    <location>
        <begin position="65"/>
        <end position="88"/>
    </location>
</feature>
<proteinExistence type="predicted"/>
<keyword evidence="3" id="KW-1185">Reference proteome</keyword>
<sequence>MASLGLAYLDSSDADPVSDCEIVPESPPALLSTNPTIPALLSTNPTIPTLPSNLPSNLLSTKTPSETFTFPIPPLTSNSAPMKKGERR</sequence>
<evidence type="ECO:0000313" key="3">
    <source>
        <dbReference type="Proteomes" id="UP001220256"/>
    </source>
</evidence>
<organism evidence="2 3">
    <name type="scientific">Penicillium chrysogenum</name>
    <name type="common">Penicillium notatum</name>
    <dbReference type="NCBI Taxonomy" id="5076"/>
    <lineage>
        <taxon>Eukaryota</taxon>
        <taxon>Fungi</taxon>
        <taxon>Dikarya</taxon>
        <taxon>Ascomycota</taxon>
        <taxon>Pezizomycotina</taxon>
        <taxon>Eurotiomycetes</taxon>
        <taxon>Eurotiomycetidae</taxon>
        <taxon>Eurotiales</taxon>
        <taxon>Aspergillaceae</taxon>
        <taxon>Penicillium</taxon>
        <taxon>Penicillium chrysogenum species complex</taxon>
    </lineage>
</organism>
<name>A0ABQ8W995_PENCH</name>